<evidence type="ECO:0000313" key="3">
    <source>
        <dbReference type="Proteomes" id="UP000536835"/>
    </source>
</evidence>
<gene>
    <name evidence="2" type="ORF">HK107_14810</name>
</gene>
<keyword evidence="1" id="KW-0812">Transmembrane</keyword>
<sequence length="206" mass="22609">MFWRAMSVLVIALTLVVNVFAVTALLDAWEIADTAWKPELYQLGKIYVVPIVLLSRTIDGPITSFLSEWFTLPCWWIHLFAIYGASAGAIWAGTMSVDERSNRISEIKRGGASIFFPLAIIGYIGSLIMQGFRNRVVSTFLAKHTGTALLYTIAVFGLYAAANWANANYLDGPPYPGQEVELKNATPCPVVPVPTDEELAAPIALR</sequence>
<dbReference type="Proteomes" id="UP000536835">
    <property type="component" value="Unassembled WGS sequence"/>
</dbReference>
<dbReference type="AlphaFoldDB" id="A0A7Y3W690"/>
<dbReference type="EMBL" id="JABFCX010000003">
    <property type="protein sequence ID" value="NNU17600.1"/>
    <property type="molecule type" value="Genomic_DNA"/>
</dbReference>
<name>A0A7Y3W690_9PROT</name>
<accession>A0A7Y3W690</accession>
<feature type="transmembrane region" description="Helical" evidence="1">
    <location>
        <begin position="144"/>
        <end position="162"/>
    </location>
</feature>
<feature type="transmembrane region" description="Helical" evidence="1">
    <location>
        <begin position="114"/>
        <end position="132"/>
    </location>
</feature>
<keyword evidence="3" id="KW-1185">Reference proteome</keyword>
<organism evidence="2 3">
    <name type="scientific">Parvularcula mediterranea</name>
    <dbReference type="NCBI Taxonomy" id="2732508"/>
    <lineage>
        <taxon>Bacteria</taxon>
        <taxon>Pseudomonadati</taxon>
        <taxon>Pseudomonadota</taxon>
        <taxon>Alphaproteobacteria</taxon>
        <taxon>Parvularculales</taxon>
        <taxon>Parvularculaceae</taxon>
        <taxon>Parvularcula</taxon>
    </lineage>
</organism>
<comment type="caution">
    <text evidence="2">The sequence shown here is derived from an EMBL/GenBank/DDBJ whole genome shotgun (WGS) entry which is preliminary data.</text>
</comment>
<protein>
    <submittedName>
        <fullName evidence="2">Uncharacterized protein</fullName>
    </submittedName>
</protein>
<evidence type="ECO:0000256" key="1">
    <source>
        <dbReference type="SAM" id="Phobius"/>
    </source>
</evidence>
<reference evidence="2 3" key="1">
    <citation type="submission" date="2020-05" db="EMBL/GenBank/DDBJ databases">
        <title>Parvularcula mediterraneae sp. nov., isolated from polypropylene straw from shallow seawater of the seashore of Laganas in Zakynthos island, Greece.</title>
        <authorList>
            <person name="Szabo I."/>
            <person name="Al-Omari J."/>
            <person name="Rado J."/>
            <person name="Szerdahelyi G.S."/>
        </authorList>
    </citation>
    <scope>NUCLEOTIDE SEQUENCE [LARGE SCALE GENOMIC DNA]</scope>
    <source>
        <strain evidence="2 3">ZS-1/3</strain>
    </source>
</reference>
<keyword evidence="1" id="KW-0472">Membrane</keyword>
<proteinExistence type="predicted"/>
<dbReference type="RefSeq" id="WP_173201180.1">
    <property type="nucleotide sequence ID" value="NZ_JABFCX010000003.1"/>
</dbReference>
<keyword evidence="1" id="KW-1133">Transmembrane helix</keyword>
<evidence type="ECO:0000313" key="2">
    <source>
        <dbReference type="EMBL" id="NNU17600.1"/>
    </source>
</evidence>
<feature type="transmembrane region" description="Helical" evidence="1">
    <location>
        <begin position="75"/>
        <end position="93"/>
    </location>
</feature>